<dbReference type="Pfam" id="PF00440">
    <property type="entry name" value="TetR_N"/>
    <property type="match status" value="1"/>
</dbReference>
<reference evidence="7" key="1">
    <citation type="submission" date="2023-08" db="EMBL/GenBank/DDBJ databases">
        <authorList>
            <person name="Messyasz A."/>
            <person name="Mannisto M.K."/>
            <person name="Kerkhof L.J."/>
            <person name="Haggblom M."/>
        </authorList>
    </citation>
    <scope>NUCLEOTIDE SEQUENCE</scope>
    <source>
        <strain evidence="7">M8UP23</strain>
    </source>
</reference>
<evidence type="ECO:0000256" key="2">
    <source>
        <dbReference type="ARBA" id="ARBA00023125"/>
    </source>
</evidence>
<dbReference type="Gene3D" id="1.10.357.10">
    <property type="entry name" value="Tetracycline Repressor, domain 2"/>
    <property type="match status" value="1"/>
</dbReference>
<name>A0AAU7ZAC2_9BACT</name>
<dbReference type="InterPro" id="IPR009057">
    <property type="entry name" value="Homeodomain-like_sf"/>
</dbReference>
<dbReference type="GO" id="GO:0003700">
    <property type="term" value="F:DNA-binding transcription factor activity"/>
    <property type="evidence" value="ECO:0007669"/>
    <property type="project" value="TreeGrafter"/>
</dbReference>
<organism evidence="7">
    <name type="scientific">Tunturiibacter empetritectus</name>
    <dbReference type="NCBI Taxonomy" id="3069691"/>
    <lineage>
        <taxon>Bacteria</taxon>
        <taxon>Pseudomonadati</taxon>
        <taxon>Acidobacteriota</taxon>
        <taxon>Terriglobia</taxon>
        <taxon>Terriglobales</taxon>
        <taxon>Acidobacteriaceae</taxon>
        <taxon>Tunturiibacter</taxon>
    </lineage>
</organism>
<dbReference type="Pfam" id="PF21597">
    <property type="entry name" value="TetR_C_43"/>
    <property type="match status" value="1"/>
</dbReference>
<dbReference type="RefSeq" id="WP_353068456.1">
    <property type="nucleotide sequence ID" value="NZ_CP132932.1"/>
</dbReference>
<dbReference type="InterPro" id="IPR001647">
    <property type="entry name" value="HTH_TetR"/>
</dbReference>
<sequence>MKKKVIERTHDQKPEDATPRPMRADAQRKMASLLQAAMEVFRKSGVDAPVREIAEKAGVGLGTVYRHFPQRSDLIKAVFQTHVDACADAAYVLAGKYEPGEALARWMQRFVDFISTKRGLAAALHSGDPAYSALPGYFNKRLMPALKTLLEAAVAAGEVRPGIEAGDLLRAVATLCRGSHDEEPVYARKMVELLVDGLRYGASKQTGTRPETRRRRSGSSAKSAPRT</sequence>
<feature type="compositionally biased region" description="Low complexity" evidence="5">
    <location>
        <begin position="218"/>
        <end position="227"/>
    </location>
</feature>
<proteinExistence type="predicted"/>
<dbReference type="PROSITE" id="PS50977">
    <property type="entry name" value="HTH_TETR_2"/>
    <property type="match status" value="1"/>
</dbReference>
<dbReference type="PANTHER" id="PTHR30055">
    <property type="entry name" value="HTH-TYPE TRANSCRIPTIONAL REGULATOR RUTR"/>
    <property type="match status" value="1"/>
</dbReference>
<dbReference type="EMBL" id="CP132932">
    <property type="protein sequence ID" value="XCB25575.1"/>
    <property type="molecule type" value="Genomic_DNA"/>
</dbReference>
<keyword evidence="2 4" id="KW-0238">DNA-binding</keyword>
<dbReference type="SUPFAM" id="SSF48498">
    <property type="entry name" value="Tetracyclin repressor-like, C-terminal domain"/>
    <property type="match status" value="1"/>
</dbReference>
<keyword evidence="3" id="KW-0804">Transcription</keyword>
<feature type="DNA-binding region" description="H-T-H motif" evidence="4">
    <location>
        <begin position="49"/>
        <end position="68"/>
    </location>
</feature>
<dbReference type="InterPro" id="IPR049445">
    <property type="entry name" value="TetR_SbtR-like_C"/>
</dbReference>
<evidence type="ECO:0000313" key="7">
    <source>
        <dbReference type="EMBL" id="XCB25575.1"/>
    </source>
</evidence>
<dbReference type="GO" id="GO:0000976">
    <property type="term" value="F:transcription cis-regulatory region binding"/>
    <property type="evidence" value="ECO:0007669"/>
    <property type="project" value="TreeGrafter"/>
</dbReference>
<dbReference type="InterPro" id="IPR036271">
    <property type="entry name" value="Tet_transcr_reg_TetR-rel_C_sf"/>
</dbReference>
<dbReference type="SUPFAM" id="SSF46689">
    <property type="entry name" value="Homeodomain-like"/>
    <property type="match status" value="1"/>
</dbReference>
<evidence type="ECO:0000256" key="3">
    <source>
        <dbReference type="ARBA" id="ARBA00023163"/>
    </source>
</evidence>
<dbReference type="AlphaFoldDB" id="A0AAU7ZAC2"/>
<protein>
    <submittedName>
        <fullName evidence="7">TetR/AcrR family transcriptional regulator</fullName>
    </submittedName>
</protein>
<accession>A0AAU7ZAC2</accession>
<feature type="domain" description="HTH tetR-type" evidence="6">
    <location>
        <begin position="27"/>
        <end position="86"/>
    </location>
</feature>
<feature type="region of interest" description="Disordered" evidence="5">
    <location>
        <begin position="202"/>
        <end position="227"/>
    </location>
</feature>
<evidence type="ECO:0000259" key="6">
    <source>
        <dbReference type="PROSITE" id="PS50977"/>
    </source>
</evidence>
<dbReference type="KEGG" id="temp:RBB75_14130"/>
<evidence type="ECO:0000256" key="4">
    <source>
        <dbReference type="PROSITE-ProRule" id="PRU00335"/>
    </source>
</evidence>
<keyword evidence="1" id="KW-0805">Transcription regulation</keyword>
<dbReference type="PANTHER" id="PTHR30055:SF234">
    <property type="entry name" value="HTH-TYPE TRANSCRIPTIONAL REGULATOR BETI"/>
    <property type="match status" value="1"/>
</dbReference>
<evidence type="ECO:0000256" key="5">
    <source>
        <dbReference type="SAM" id="MobiDB-lite"/>
    </source>
</evidence>
<reference evidence="7" key="2">
    <citation type="journal article" date="2024" name="Environ. Microbiol.">
        <title>Genome analysis and description of Tunturibacter gen. nov. expands the diversity of Terriglobia in tundra soils.</title>
        <authorList>
            <person name="Messyasz A."/>
            <person name="Mannisto M.K."/>
            <person name="Kerkhof L.J."/>
            <person name="Haggblom M.M."/>
        </authorList>
    </citation>
    <scope>NUCLEOTIDE SEQUENCE</scope>
    <source>
        <strain evidence="7">M8UP23</strain>
    </source>
</reference>
<feature type="region of interest" description="Disordered" evidence="5">
    <location>
        <begin position="1"/>
        <end position="24"/>
    </location>
</feature>
<gene>
    <name evidence="7" type="ORF">RBB75_14130</name>
</gene>
<evidence type="ECO:0000256" key="1">
    <source>
        <dbReference type="ARBA" id="ARBA00023015"/>
    </source>
</evidence>
<dbReference type="PRINTS" id="PR00455">
    <property type="entry name" value="HTHTETR"/>
</dbReference>
<dbReference type="InterPro" id="IPR050109">
    <property type="entry name" value="HTH-type_TetR-like_transc_reg"/>
</dbReference>